<reference evidence="1 2" key="1">
    <citation type="submission" date="2024-08" db="EMBL/GenBank/DDBJ databases">
        <authorList>
            <person name="Cucini C."/>
            <person name="Frati F."/>
        </authorList>
    </citation>
    <scope>NUCLEOTIDE SEQUENCE [LARGE SCALE GENOMIC DNA]</scope>
</reference>
<sequence>MEGIAFKEVLTCRPLDLTDVQRKPVPKAIMEAVKCCVCLKDSIGPVVPSRFCQDASHPICDSCFSAYRKVVGHPEPFKCPSLEEDGQICGSPIITIDRNPFGIPLHSDYLAKERSVFPCVAAALFECKFVGSNQEMVEHMKSNCIFRYLLLCNRIVNDDEGTTCNKMFETPKMLHEHQKKDHDFEFSYHSEFSVKLGFNDSKAGRRVGNKCV</sequence>
<dbReference type="Proteomes" id="UP001642540">
    <property type="component" value="Unassembled WGS sequence"/>
</dbReference>
<gene>
    <name evidence="1" type="ORF">ODALV1_LOCUS8061</name>
</gene>
<name>A0ABP1Q8Z7_9HEXA</name>
<evidence type="ECO:0000313" key="2">
    <source>
        <dbReference type="Proteomes" id="UP001642540"/>
    </source>
</evidence>
<protein>
    <recommendedName>
        <fullName evidence="3">RING-type E3 ubiquitin transferase</fullName>
    </recommendedName>
</protein>
<accession>A0ABP1Q8Z7</accession>
<evidence type="ECO:0008006" key="3">
    <source>
        <dbReference type="Google" id="ProtNLM"/>
    </source>
</evidence>
<comment type="caution">
    <text evidence="1">The sequence shown here is derived from an EMBL/GenBank/DDBJ whole genome shotgun (WGS) entry which is preliminary data.</text>
</comment>
<keyword evidence="2" id="KW-1185">Reference proteome</keyword>
<organism evidence="1 2">
    <name type="scientific">Orchesella dallaii</name>
    <dbReference type="NCBI Taxonomy" id="48710"/>
    <lineage>
        <taxon>Eukaryota</taxon>
        <taxon>Metazoa</taxon>
        <taxon>Ecdysozoa</taxon>
        <taxon>Arthropoda</taxon>
        <taxon>Hexapoda</taxon>
        <taxon>Collembola</taxon>
        <taxon>Entomobryomorpha</taxon>
        <taxon>Entomobryoidea</taxon>
        <taxon>Orchesellidae</taxon>
        <taxon>Orchesellinae</taxon>
        <taxon>Orchesella</taxon>
    </lineage>
</organism>
<dbReference type="EMBL" id="CAXLJM020000024">
    <property type="protein sequence ID" value="CAL8091896.1"/>
    <property type="molecule type" value="Genomic_DNA"/>
</dbReference>
<evidence type="ECO:0000313" key="1">
    <source>
        <dbReference type="EMBL" id="CAL8091896.1"/>
    </source>
</evidence>
<proteinExistence type="predicted"/>